<accession>A0ABR9ZNJ3</accession>
<gene>
    <name evidence="1" type="ORF">ISU02_02805</name>
</gene>
<protein>
    <submittedName>
        <fullName evidence="1">Baseplate J/gp47 family protein</fullName>
    </submittedName>
</protein>
<dbReference type="Proteomes" id="UP000614200">
    <property type="component" value="Unassembled WGS sequence"/>
</dbReference>
<name>A0ABR9ZNJ3_9FIRM</name>
<dbReference type="RefSeq" id="WP_194700252.1">
    <property type="nucleotide sequence ID" value="NZ_JADKNH010000001.1"/>
</dbReference>
<evidence type="ECO:0000313" key="1">
    <source>
        <dbReference type="EMBL" id="MBF4692027.1"/>
    </source>
</evidence>
<evidence type="ECO:0000313" key="2">
    <source>
        <dbReference type="Proteomes" id="UP000614200"/>
    </source>
</evidence>
<organism evidence="1 2">
    <name type="scientific">Fusibacter ferrireducens</name>
    <dbReference type="NCBI Taxonomy" id="2785058"/>
    <lineage>
        <taxon>Bacteria</taxon>
        <taxon>Bacillati</taxon>
        <taxon>Bacillota</taxon>
        <taxon>Clostridia</taxon>
        <taxon>Eubacteriales</taxon>
        <taxon>Eubacteriales Family XII. Incertae Sedis</taxon>
        <taxon>Fusibacter</taxon>
    </lineage>
</organism>
<reference evidence="1 2" key="1">
    <citation type="submission" date="2020-11" db="EMBL/GenBank/DDBJ databases">
        <title>Fusibacter basophilias sp. nov.</title>
        <authorList>
            <person name="Qiu D."/>
        </authorList>
    </citation>
    <scope>NUCLEOTIDE SEQUENCE [LARGE SCALE GENOMIC DNA]</scope>
    <source>
        <strain evidence="1 2">Q10-2</strain>
    </source>
</reference>
<proteinExistence type="predicted"/>
<sequence>MNYFDLKNMTRTQLIETLKTLSKSYTPEWHFDVENPDLGTALALIYADMMTDTIKKAHQMPDKHYIDFLNLLDPVQKPSKGAKGYVTFSLSEGTKEGVSVPLGKQLIGESDAEENLIFETMDDLMIVPSKLENIIVVNPETDEITHHFNHLKSEDMAPLYLLDTPAPQNLQTHELVIRQDNALTLNHAHGIEIHIEDVQNKLRKAYTLSQLSDPEKVAWLYLKDQNWVPFDHYKQIESGILLKNNLLIELETPEIKLKMKRATEMICDEIKINPISDVLKPDALYYNEMELPEKDFMMFGTQFFAYDALYISSEELLTKKGSLITLSFEYILERHKTPFDVPPPNIKWKNVLKKSDLKEPVIKEIFISDIVLEYWNGVGWSKLETETFNRKMFATDDNEPIVQKIIFRCPDDLMSTTVGAYENYWIRLKIIKVENAYTTLGDYIAPKLRWLKLHYVYDEHGVLPSALKRYEFLTDQEIDPKSRPLRLFSDYGALNAKALYLQFDAPLIGAPIKLLFDVGTVTDLKSNRFKWQMLKRIANKAKWVDIDIIDDTNSLHETGVVTFIGDENHARSDLFGHRGYWLRLVQTEAGTLPVLLNAIYLNSVNVTQKETKQSQYFSLRHHEYHKEMVLNHENLESLEVWVNELNVDMEEIKKANCDYRQVLSVDGTPEALWVKWDAYESFSEMNATTRGYVANAFAGRIHFGDSVHGFLPDGINENNIRVDYEVNLGEYGNVAAYEIKRLAQTISNVNTVFNPIPFQGGHAPESRKRALNRISETIHHRGRARSTRDFDALILSADYDIKEVLTLSNTDTFGRFSLGKVTSIVLPKSETYMQDYFRTLKAKIKNHLNGKLPCTLKYDYNYFIIEPLYIIIDVQFKGKIADVTDYLGTYNAVEKAINRYLDTYKGNKNGEGWHIGDLPDEQYLLSQIQRIDTLKDINLLVLNAKVQDGYQLKEISINVLNQFPHLVIKNGNHAISLK</sequence>
<dbReference type="EMBL" id="JADKNH010000001">
    <property type="protein sequence ID" value="MBF4692027.1"/>
    <property type="molecule type" value="Genomic_DNA"/>
</dbReference>
<comment type="caution">
    <text evidence="1">The sequence shown here is derived from an EMBL/GenBank/DDBJ whole genome shotgun (WGS) entry which is preliminary data.</text>
</comment>
<keyword evidence="2" id="KW-1185">Reference proteome</keyword>